<organism evidence="1">
    <name type="scientific">Arundo donax</name>
    <name type="common">Giant reed</name>
    <name type="synonym">Donax arundinaceus</name>
    <dbReference type="NCBI Taxonomy" id="35708"/>
    <lineage>
        <taxon>Eukaryota</taxon>
        <taxon>Viridiplantae</taxon>
        <taxon>Streptophyta</taxon>
        <taxon>Embryophyta</taxon>
        <taxon>Tracheophyta</taxon>
        <taxon>Spermatophyta</taxon>
        <taxon>Magnoliopsida</taxon>
        <taxon>Liliopsida</taxon>
        <taxon>Poales</taxon>
        <taxon>Poaceae</taxon>
        <taxon>PACMAD clade</taxon>
        <taxon>Arundinoideae</taxon>
        <taxon>Arundineae</taxon>
        <taxon>Arundo</taxon>
    </lineage>
</organism>
<proteinExistence type="predicted"/>
<dbReference type="AlphaFoldDB" id="A0A0A8YZR3"/>
<accession>A0A0A8YZR3</accession>
<sequence>MEKESWLHIGVSRTNINWARRKLKFNQHTKNNFI</sequence>
<dbReference type="EMBL" id="GBRH01265296">
    <property type="protein sequence ID" value="JAD32599.1"/>
    <property type="molecule type" value="Transcribed_RNA"/>
</dbReference>
<name>A0A0A8YZR3_ARUDO</name>
<reference evidence="1" key="1">
    <citation type="submission" date="2014-09" db="EMBL/GenBank/DDBJ databases">
        <authorList>
            <person name="Magalhaes I.L.F."/>
            <person name="Oliveira U."/>
            <person name="Santos F.R."/>
            <person name="Vidigal T.H.D.A."/>
            <person name="Brescovit A.D."/>
            <person name="Santos A.J."/>
        </authorList>
    </citation>
    <scope>NUCLEOTIDE SEQUENCE</scope>
    <source>
        <tissue evidence="1">Shoot tissue taken approximately 20 cm above the soil surface</tissue>
    </source>
</reference>
<evidence type="ECO:0000313" key="1">
    <source>
        <dbReference type="EMBL" id="JAD32599.1"/>
    </source>
</evidence>
<reference evidence="1" key="2">
    <citation type="journal article" date="2015" name="Data Brief">
        <title>Shoot transcriptome of the giant reed, Arundo donax.</title>
        <authorList>
            <person name="Barrero R.A."/>
            <person name="Guerrero F.D."/>
            <person name="Moolhuijzen P."/>
            <person name="Goolsby J.A."/>
            <person name="Tidwell J."/>
            <person name="Bellgard S.E."/>
            <person name="Bellgard M.I."/>
        </authorList>
    </citation>
    <scope>NUCLEOTIDE SEQUENCE</scope>
    <source>
        <tissue evidence="1">Shoot tissue taken approximately 20 cm above the soil surface</tissue>
    </source>
</reference>
<protein>
    <submittedName>
        <fullName evidence="1">Uncharacterized protein</fullName>
    </submittedName>
</protein>